<gene>
    <name evidence="1" type="ORF">E4P47_03115</name>
</gene>
<organism evidence="1 2">
    <name type="scientific">Porphyromonas levii</name>
    <dbReference type="NCBI Taxonomy" id="28114"/>
    <lineage>
        <taxon>Bacteria</taxon>
        <taxon>Pseudomonadati</taxon>
        <taxon>Bacteroidota</taxon>
        <taxon>Bacteroidia</taxon>
        <taxon>Bacteroidales</taxon>
        <taxon>Porphyromonadaceae</taxon>
        <taxon>Porphyromonas</taxon>
    </lineage>
</organism>
<dbReference type="Pfam" id="PF00581">
    <property type="entry name" value="Rhodanese"/>
    <property type="match status" value="1"/>
</dbReference>
<dbReference type="Gene3D" id="3.40.250.10">
    <property type="entry name" value="Rhodanese-like domain"/>
    <property type="match status" value="1"/>
</dbReference>
<dbReference type="STRING" id="1122973.GCA_000379925_01457"/>
<dbReference type="SMART" id="SM00450">
    <property type="entry name" value="RHOD"/>
    <property type="match status" value="1"/>
</dbReference>
<dbReference type="InterPro" id="IPR050229">
    <property type="entry name" value="GlpE_sulfurtransferase"/>
</dbReference>
<dbReference type="GeneID" id="66796510"/>
<sequence length="136" mass="14655">MSLLSFLMGACGTPEGVENMGVEAFSKAIASDKVQLVDVRTAEEFAEGHIEKAQNIDVTSGNFMQKATSSLDKSHPVYVYCRTGGRSMQAATMLAKQGFQVKNLDSGIVGWVGAGKPVTTKLVKQHERDVIFDLTV</sequence>
<accession>A0A4Y8WS90</accession>
<dbReference type="InterPro" id="IPR036873">
    <property type="entry name" value="Rhodanese-like_dom_sf"/>
</dbReference>
<dbReference type="SUPFAM" id="SSF52821">
    <property type="entry name" value="Rhodanese/Cell cycle control phosphatase"/>
    <property type="match status" value="1"/>
</dbReference>
<comment type="caution">
    <text evidence="1">The sequence shown here is derived from an EMBL/GenBank/DDBJ whole genome shotgun (WGS) entry which is preliminary data.</text>
</comment>
<dbReference type="InterPro" id="IPR001763">
    <property type="entry name" value="Rhodanese-like_dom"/>
</dbReference>
<keyword evidence="2" id="KW-1185">Reference proteome</keyword>
<reference evidence="1 2" key="1">
    <citation type="submission" date="2019-03" db="EMBL/GenBank/DDBJ databases">
        <title>Porphyromonas levii Isolated from the Uterus of Dairy Cows.</title>
        <authorList>
            <person name="Francis A.M."/>
        </authorList>
    </citation>
    <scope>NUCLEOTIDE SEQUENCE [LARGE SCALE GENOMIC DNA]</scope>
    <source>
        <strain evidence="1 2">AF5678</strain>
    </source>
</reference>
<name>A0A4Y8WS90_9PORP</name>
<protein>
    <submittedName>
        <fullName evidence="1">Rhodanese-like domain-containing protein</fullName>
    </submittedName>
</protein>
<dbReference type="PANTHER" id="PTHR43031">
    <property type="entry name" value="FAD-DEPENDENT OXIDOREDUCTASE"/>
    <property type="match status" value="1"/>
</dbReference>
<dbReference type="PANTHER" id="PTHR43031:SF1">
    <property type="entry name" value="PYRIDINE NUCLEOTIDE-DISULPHIDE OXIDOREDUCTASE"/>
    <property type="match status" value="1"/>
</dbReference>
<evidence type="ECO:0000313" key="2">
    <source>
        <dbReference type="Proteomes" id="UP000297225"/>
    </source>
</evidence>
<dbReference type="RefSeq" id="WP_134849055.1">
    <property type="nucleotide sequence ID" value="NZ_CP197400.1"/>
</dbReference>
<dbReference type="OrthoDB" id="1450994at2"/>
<proteinExistence type="predicted"/>
<dbReference type="CDD" id="cd00158">
    <property type="entry name" value="RHOD"/>
    <property type="match status" value="1"/>
</dbReference>
<dbReference type="AlphaFoldDB" id="A0A4Y8WS90"/>
<dbReference type="Proteomes" id="UP000297225">
    <property type="component" value="Unassembled WGS sequence"/>
</dbReference>
<evidence type="ECO:0000313" key="1">
    <source>
        <dbReference type="EMBL" id="TFH96039.1"/>
    </source>
</evidence>
<dbReference type="PROSITE" id="PS50206">
    <property type="entry name" value="RHODANESE_3"/>
    <property type="match status" value="1"/>
</dbReference>
<dbReference type="EMBL" id="SPNC01000030">
    <property type="protein sequence ID" value="TFH96039.1"/>
    <property type="molecule type" value="Genomic_DNA"/>
</dbReference>